<dbReference type="AlphaFoldDB" id="X1KZN2"/>
<reference evidence="2" key="1">
    <citation type="journal article" date="2014" name="Front. Microbiol.">
        <title>High frequency of phylogenetically diverse reductive dehalogenase-homologous genes in deep subseafloor sedimentary metagenomes.</title>
        <authorList>
            <person name="Kawai M."/>
            <person name="Futagami T."/>
            <person name="Toyoda A."/>
            <person name="Takaki Y."/>
            <person name="Nishi S."/>
            <person name="Hori S."/>
            <person name="Arai W."/>
            <person name="Tsubouchi T."/>
            <person name="Morono Y."/>
            <person name="Uchiyama I."/>
            <person name="Ito T."/>
            <person name="Fujiyama A."/>
            <person name="Inagaki F."/>
            <person name="Takami H."/>
        </authorList>
    </citation>
    <scope>NUCLEOTIDE SEQUENCE</scope>
    <source>
        <strain evidence="2">Expedition CK06-06</strain>
    </source>
</reference>
<dbReference type="GO" id="GO:0043546">
    <property type="term" value="F:molybdopterin cofactor binding"/>
    <property type="evidence" value="ECO:0007669"/>
    <property type="project" value="InterPro"/>
</dbReference>
<dbReference type="InterPro" id="IPR006657">
    <property type="entry name" value="MoPterin_dinucl-bd_dom"/>
</dbReference>
<dbReference type="EMBL" id="BARV01002744">
    <property type="protein sequence ID" value="GAH95644.1"/>
    <property type="molecule type" value="Genomic_DNA"/>
</dbReference>
<name>X1KZN2_9ZZZZ</name>
<organism evidence="2">
    <name type="scientific">marine sediment metagenome</name>
    <dbReference type="NCBI Taxonomy" id="412755"/>
    <lineage>
        <taxon>unclassified sequences</taxon>
        <taxon>metagenomes</taxon>
        <taxon>ecological metagenomes</taxon>
    </lineage>
</organism>
<feature type="non-terminal residue" evidence="2">
    <location>
        <position position="1"/>
    </location>
</feature>
<dbReference type="SUPFAM" id="SSF50692">
    <property type="entry name" value="ADC-like"/>
    <property type="match status" value="1"/>
</dbReference>
<dbReference type="PANTHER" id="PTHR43742:SF2">
    <property type="entry name" value="ASSIMILATORY NITRATE REDUCTASE CATALYTIC SUBUNIT"/>
    <property type="match status" value="1"/>
</dbReference>
<proteinExistence type="predicted"/>
<dbReference type="InterPro" id="IPR050612">
    <property type="entry name" value="Prok_Mopterin_Oxidored"/>
</dbReference>
<sequence>PEPMAEIHSDTAIKYGVADGDTIAVETKRGQIKIKVRTTEDLAPGVIGIPHGWAQANANVLTELEPRDPVTGYTEFKALLCRVRKLE</sequence>
<evidence type="ECO:0000313" key="2">
    <source>
        <dbReference type="EMBL" id="GAH95644.1"/>
    </source>
</evidence>
<dbReference type="InterPro" id="IPR009010">
    <property type="entry name" value="Asp_de-COase-like_dom_sf"/>
</dbReference>
<evidence type="ECO:0000259" key="1">
    <source>
        <dbReference type="Pfam" id="PF01568"/>
    </source>
</evidence>
<comment type="caution">
    <text evidence="2">The sequence shown here is derived from an EMBL/GenBank/DDBJ whole genome shotgun (WGS) entry which is preliminary data.</text>
</comment>
<accession>X1KZN2</accession>
<dbReference type="Gene3D" id="2.40.40.20">
    <property type="match status" value="1"/>
</dbReference>
<feature type="domain" description="Molybdopterin dinucleotide-binding" evidence="1">
    <location>
        <begin position="2"/>
        <end position="78"/>
    </location>
</feature>
<dbReference type="GO" id="GO:0016491">
    <property type="term" value="F:oxidoreductase activity"/>
    <property type="evidence" value="ECO:0007669"/>
    <property type="project" value="InterPro"/>
</dbReference>
<gene>
    <name evidence="2" type="ORF">S06H3_06919</name>
</gene>
<dbReference type="Pfam" id="PF01568">
    <property type="entry name" value="Molydop_binding"/>
    <property type="match status" value="1"/>
</dbReference>
<protein>
    <recommendedName>
        <fullName evidence="1">Molybdopterin dinucleotide-binding domain-containing protein</fullName>
    </recommendedName>
</protein>
<dbReference type="PANTHER" id="PTHR43742">
    <property type="entry name" value="TRIMETHYLAMINE-N-OXIDE REDUCTASE"/>
    <property type="match status" value="1"/>
</dbReference>